<keyword evidence="2" id="KW-0238">DNA-binding</keyword>
<dbReference type="SMART" id="SM00419">
    <property type="entry name" value="HTH_CRP"/>
    <property type="match status" value="1"/>
</dbReference>
<keyword evidence="1" id="KW-0805">Transcription regulation</keyword>
<comment type="caution">
    <text evidence="6">The sequence shown here is derived from an EMBL/GenBank/DDBJ whole genome shotgun (WGS) entry which is preliminary data.</text>
</comment>
<proteinExistence type="predicted"/>
<accession>A0ABS2GQ17</accession>
<dbReference type="InterPro" id="IPR018490">
    <property type="entry name" value="cNMP-bd_dom_sf"/>
</dbReference>
<dbReference type="SUPFAM" id="SSF51206">
    <property type="entry name" value="cAMP-binding domain-like"/>
    <property type="match status" value="1"/>
</dbReference>
<dbReference type="SUPFAM" id="SSF46785">
    <property type="entry name" value="Winged helix' DNA-binding domain"/>
    <property type="match status" value="1"/>
</dbReference>
<dbReference type="Pfam" id="PF00027">
    <property type="entry name" value="cNMP_binding"/>
    <property type="match status" value="1"/>
</dbReference>
<dbReference type="Gene3D" id="2.60.120.10">
    <property type="entry name" value="Jelly Rolls"/>
    <property type="match status" value="1"/>
</dbReference>
<dbReference type="PROSITE" id="PS51063">
    <property type="entry name" value="HTH_CRP_2"/>
    <property type="match status" value="1"/>
</dbReference>
<dbReference type="RefSeq" id="WP_204720919.1">
    <property type="nucleotide sequence ID" value="NZ_JACSNR010000006.1"/>
</dbReference>
<dbReference type="Proteomes" id="UP000724149">
    <property type="component" value="Unassembled WGS sequence"/>
</dbReference>
<keyword evidence="7" id="KW-1185">Reference proteome</keyword>
<dbReference type="EMBL" id="JACSNR010000006">
    <property type="protein sequence ID" value="MBM6923484.1"/>
    <property type="molecule type" value="Genomic_DNA"/>
</dbReference>
<dbReference type="Gene3D" id="1.10.10.10">
    <property type="entry name" value="Winged helix-like DNA-binding domain superfamily/Winged helix DNA-binding domain"/>
    <property type="match status" value="1"/>
</dbReference>
<dbReference type="PROSITE" id="PS50042">
    <property type="entry name" value="CNMP_BINDING_3"/>
    <property type="match status" value="1"/>
</dbReference>
<reference evidence="6 7" key="1">
    <citation type="journal article" date="2021" name="Sci. Rep.">
        <title>The distribution of antibiotic resistance genes in chicken gut microbiota commensals.</title>
        <authorList>
            <person name="Juricova H."/>
            <person name="Matiasovicova J."/>
            <person name="Kubasova T."/>
            <person name="Cejkova D."/>
            <person name="Rychlik I."/>
        </authorList>
    </citation>
    <scope>NUCLEOTIDE SEQUENCE [LARGE SCALE GENOMIC DNA]</scope>
    <source>
        <strain evidence="6 7">An564</strain>
    </source>
</reference>
<evidence type="ECO:0000256" key="1">
    <source>
        <dbReference type="ARBA" id="ARBA00023015"/>
    </source>
</evidence>
<dbReference type="InterPro" id="IPR036388">
    <property type="entry name" value="WH-like_DNA-bd_sf"/>
</dbReference>
<feature type="domain" description="HTH crp-type" evidence="5">
    <location>
        <begin position="152"/>
        <end position="223"/>
    </location>
</feature>
<evidence type="ECO:0000256" key="3">
    <source>
        <dbReference type="ARBA" id="ARBA00023163"/>
    </source>
</evidence>
<protein>
    <submittedName>
        <fullName evidence="6">Crp/Fnr family transcriptional regulator</fullName>
    </submittedName>
</protein>
<dbReference type="InterPro" id="IPR036390">
    <property type="entry name" value="WH_DNA-bd_sf"/>
</dbReference>
<keyword evidence="3" id="KW-0804">Transcription</keyword>
<evidence type="ECO:0000259" key="5">
    <source>
        <dbReference type="PROSITE" id="PS51063"/>
    </source>
</evidence>
<dbReference type="Pfam" id="PF13545">
    <property type="entry name" value="HTH_Crp_2"/>
    <property type="match status" value="1"/>
</dbReference>
<dbReference type="InterPro" id="IPR000595">
    <property type="entry name" value="cNMP-bd_dom"/>
</dbReference>
<evidence type="ECO:0000256" key="2">
    <source>
        <dbReference type="ARBA" id="ARBA00023125"/>
    </source>
</evidence>
<dbReference type="InterPro" id="IPR012318">
    <property type="entry name" value="HTH_CRP"/>
</dbReference>
<evidence type="ECO:0000313" key="6">
    <source>
        <dbReference type="EMBL" id="MBM6923484.1"/>
    </source>
</evidence>
<sequence>MEHRSAQAKQELILQEFLEKHHFDPPAAILPQLRIVTQKERDTLLKKGDPIHAVYIILEGQYTVSEAWSNGAIFIFTELGPGDFICEMECYQGAQAVQYNLICKSDSLLLAVPVEGFLAWQAVDPGLCQMLIQSLIRKLGSSARTASQMPIAPGIVKFARFLIGYCRENGIDSRQEVSVRMTREDLSYNLGLSVRTINRLVQSLRERNALTVRSGKIHITADQLPLLRSILPDSDPSR</sequence>
<dbReference type="CDD" id="cd00038">
    <property type="entry name" value="CAP_ED"/>
    <property type="match status" value="1"/>
</dbReference>
<evidence type="ECO:0000259" key="4">
    <source>
        <dbReference type="PROSITE" id="PS50042"/>
    </source>
</evidence>
<name>A0ABS2GQ17_9FIRM</name>
<gene>
    <name evidence="6" type="ORF">H9X81_07255</name>
</gene>
<organism evidence="6 7">
    <name type="scientific">Hydrogenoanaerobacterium saccharovorans</name>
    <dbReference type="NCBI Taxonomy" id="474960"/>
    <lineage>
        <taxon>Bacteria</taxon>
        <taxon>Bacillati</taxon>
        <taxon>Bacillota</taxon>
        <taxon>Clostridia</taxon>
        <taxon>Eubacteriales</taxon>
        <taxon>Oscillospiraceae</taxon>
        <taxon>Hydrogenoanaerobacterium</taxon>
    </lineage>
</organism>
<dbReference type="InterPro" id="IPR014710">
    <property type="entry name" value="RmlC-like_jellyroll"/>
</dbReference>
<feature type="domain" description="Cyclic nucleotide-binding" evidence="4">
    <location>
        <begin position="17"/>
        <end position="117"/>
    </location>
</feature>
<evidence type="ECO:0000313" key="7">
    <source>
        <dbReference type="Proteomes" id="UP000724149"/>
    </source>
</evidence>